<dbReference type="NCBIfam" id="NF011104">
    <property type="entry name" value="PRK14531.1"/>
    <property type="match status" value="1"/>
</dbReference>
<sequence>MRVVLLGPPGAGKGTQAEKLAEKLGIPQISTGELFRRNIEDGTKLGVEAKRYLDAGDLVPSHLTNELVDDRLNHPDAAKGFILDGYPRSVEQAKALHEMLQRRGTDIDAVLEFRVSQEVLLERLKGRGRADDTDEVILNRMKVYRDETAPLLEYYRSELKTVDAVGTMDEVFARALQALGVIASTAEPGAAGRPSSNLGK</sequence>
<feature type="binding site" evidence="5">
    <location>
        <position position="166"/>
    </location>
    <ligand>
        <name>ATP</name>
        <dbReference type="ChEBI" id="CHEBI:30616"/>
    </ligand>
</feature>
<dbReference type="NCBIfam" id="NF001381">
    <property type="entry name" value="PRK00279.1-3"/>
    <property type="match status" value="1"/>
</dbReference>
<feature type="binding site" evidence="5">
    <location>
        <position position="127"/>
    </location>
    <ligand>
        <name>ATP</name>
        <dbReference type="ChEBI" id="CHEBI:30616"/>
    </ligand>
</feature>
<keyword evidence="3 5" id="KW-0547">Nucleotide-binding</keyword>
<comment type="caution">
    <text evidence="5">Lacks conserved residue(s) required for the propagation of feature annotation.</text>
</comment>
<comment type="subcellular location">
    <subcellularLocation>
        <location evidence="5 7">Cytoplasm</location>
    </subcellularLocation>
</comment>
<keyword evidence="5" id="KW-0963">Cytoplasm</keyword>
<dbReference type="Proteomes" id="UP000554965">
    <property type="component" value="Unassembled WGS sequence"/>
</dbReference>
<evidence type="ECO:0000256" key="5">
    <source>
        <dbReference type="HAMAP-Rule" id="MF_00235"/>
    </source>
</evidence>
<feature type="binding site" evidence="5">
    <location>
        <position position="92"/>
    </location>
    <ligand>
        <name>AMP</name>
        <dbReference type="ChEBI" id="CHEBI:456215"/>
    </ligand>
</feature>
<dbReference type="InterPro" id="IPR033690">
    <property type="entry name" value="Adenylat_kinase_CS"/>
</dbReference>
<comment type="caution">
    <text evidence="8">The sequence shown here is derived from an EMBL/GenBank/DDBJ whole genome shotgun (WGS) entry which is preliminary data.</text>
</comment>
<dbReference type="HAMAP" id="MF_00235">
    <property type="entry name" value="Adenylate_kinase_Adk"/>
    <property type="match status" value="1"/>
</dbReference>
<feature type="region of interest" description="NMP" evidence="5">
    <location>
        <begin position="30"/>
        <end position="59"/>
    </location>
</feature>
<dbReference type="PROSITE" id="PS00113">
    <property type="entry name" value="ADENYLATE_KINASE"/>
    <property type="match status" value="1"/>
</dbReference>
<dbReference type="NCBIfam" id="NF011100">
    <property type="entry name" value="PRK14527.1"/>
    <property type="match status" value="1"/>
</dbReference>
<dbReference type="UniPathway" id="UPA00588">
    <property type="reaction ID" value="UER00649"/>
</dbReference>
<dbReference type="EMBL" id="OCTY01000002">
    <property type="protein sequence ID" value="SOJ53507.1"/>
    <property type="molecule type" value="Genomic_DNA"/>
</dbReference>
<dbReference type="GO" id="GO:0005737">
    <property type="term" value="C:cytoplasm"/>
    <property type="evidence" value="ECO:0007669"/>
    <property type="project" value="UniProtKB-SubCell"/>
</dbReference>
<evidence type="ECO:0000256" key="3">
    <source>
        <dbReference type="ARBA" id="ARBA00022741"/>
    </source>
</evidence>
<organism evidence="8 9">
    <name type="scientific">Mycobacterium simulans</name>
    <dbReference type="NCBI Taxonomy" id="627089"/>
    <lineage>
        <taxon>Bacteria</taxon>
        <taxon>Bacillati</taxon>
        <taxon>Actinomycetota</taxon>
        <taxon>Actinomycetes</taxon>
        <taxon>Mycobacteriales</taxon>
        <taxon>Mycobacteriaceae</taxon>
        <taxon>Mycobacterium</taxon>
    </lineage>
</organism>
<evidence type="ECO:0000256" key="2">
    <source>
        <dbReference type="ARBA" id="ARBA00022727"/>
    </source>
</evidence>
<dbReference type="Gene3D" id="3.40.50.300">
    <property type="entry name" value="P-loop containing nucleotide triphosphate hydrolases"/>
    <property type="match status" value="1"/>
</dbReference>
<evidence type="ECO:0000313" key="8">
    <source>
        <dbReference type="EMBL" id="SOJ53507.1"/>
    </source>
</evidence>
<feature type="binding site" evidence="5">
    <location>
        <begin position="85"/>
        <end position="88"/>
    </location>
    <ligand>
        <name>AMP</name>
        <dbReference type="ChEBI" id="CHEBI:456215"/>
    </ligand>
</feature>
<feature type="binding site" evidence="5">
    <location>
        <position position="129"/>
    </location>
    <ligand>
        <name>AMP</name>
        <dbReference type="ChEBI" id="CHEBI:456215"/>
    </ligand>
</feature>
<evidence type="ECO:0000313" key="9">
    <source>
        <dbReference type="Proteomes" id="UP000554965"/>
    </source>
</evidence>
<feature type="binding site" evidence="5">
    <location>
        <begin position="57"/>
        <end position="59"/>
    </location>
    <ligand>
        <name>AMP</name>
        <dbReference type="ChEBI" id="CHEBI:456215"/>
    </ligand>
</feature>
<feature type="binding site" evidence="5">
    <location>
        <begin position="10"/>
        <end position="15"/>
    </location>
    <ligand>
        <name>ATP</name>
        <dbReference type="ChEBI" id="CHEBI:30616"/>
    </ligand>
</feature>
<protein>
    <recommendedName>
        <fullName evidence="5 7">Adenylate kinase</fullName>
        <shortName evidence="5">AK</shortName>
        <ecNumber evidence="5 7">2.7.4.3</ecNumber>
    </recommendedName>
    <alternativeName>
        <fullName evidence="5">ATP-AMP transphosphorylase</fullName>
    </alternativeName>
    <alternativeName>
        <fullName evidence="5">ATP:AMP phosphotransferase</fullName>
    </alternativeName>
    <alternativeName>
        <fullName evidence="5">Adenylate monophosphate kinase</fullName>
    </alternativeName>
</protein>
<comment type="subunit">
    <text evidence="5 7">Monomer.</text>
</comment>
<comment type="domain">
    <text evidence="5">Consists of three domains, a large central CORE domain and two small peripheral domains, NMPbind and LID, which undergo movements during catalysis. The LID domain closes over the site of phosphoryl transfer upon ATP binding. Assembling and dissambling the active center during each catalytic cycle provides an effective means to prevent ATP hydrolysis.</text>
</comment>
<comment type="similarity">
    <text evidence="5 6">Belongs to the adenylate kinase family.</text>
</comment>
<evidence type="ECO:0000256" key="6">
    <source>
        <dbReference type="RuleBase" id="RU003330"/>
    </source>
</evidence>
<dbReference type="InterPro" id="IPR027417">
    <property type="entry name" value="P-loop_NTPase"/>
</dbReference>
<dbReference type="EC" id="2.7.4.3" evidence="5 7"/>
<dbReference type="GO" id="GO:0005524">
    <property type="term" value="F:ATP binding"/>
    <property type="evidence" value="ECO:0007669"/>
    <property type="project" value="UniProtKB-UniRule"/>
</dbReference>
<dbReference type="PRINTS" id="PR00094">
    <property type="entry name" value="ADENYLTKNASE"/>
</dbReference>
<proteinExistence type="inferred from homology"/>
<comment type="pathway">
    <text evidence="5">Purine metabolism; AMP biosynthesis via salvage pathway; AMP from ADP: step 1/1.</text>
</comment>
<dbReference type="PANTHER" id="PTHR23359">
    <property type="entry name" value="NUCLEOTIDE KINASE"/>
    <property type="match status" value="1"/>
</dbReference>
<comment type="catalytic activity">
    <reaction evidence="5 7">
        <text>AMP + ATP = 2 ADP</text>
        <dbReference type="Rhea" id="RHEA:12973"/>
        <dbReference type="ChEBI" id="CHEBI:30616"/>
        <dbReference type="ChEBI" id="CHEBI:456215"/>
        <dbReference type="ChEBI" id="CHEBI:456216"/>
        <dbReference type="EC" id="2.7.4.3"/>
    </reaction>
</comment>
<dbReference type="AlphaFoldDB" id="A0A7Z7IJV9"/>
<dbReference type="Pfam" id="PF00406">
    <property type="entry name" value="ADK"/>
    <property type="match status" value="1"/>
</dbReference>
<feature type="binding site" evidence="5">
    <location>
        <position position="31"/>
    </location>
    <ligand>
        <name>AMP</name>
        <dbReference type="ChEBI" id="CHEBI:456215"/>
    </ligand>
</feature>
<keyword evidence="5 7" id="KW-0067">ATP-binding</keyword>
<keyword evidence="2 5" id="KW-0545">Nucleotide biosynthesis</keyword>
<name>A0A7Z7IJV9_9MYCO</name>
<keyword evidence="4 5" id="KW-0418">Kinase</keyword>
<evidence type="ECO:0000256" key="1">
    <source>
        <dbReference type="ARBA" id="ARBA00022679"/>
    </source>
</evidence>
<feature type="binding site" evidence="5">
    <location>
        <position position="36"/>
    </location>
    <ligand>
        <name>AMP</name>
        <dbReference type="ChEBI" id="CHEBI:456215"/>
    </ligand>
</feature>
<dbReference type="NCBIfam" id="NF011105">
    <property type="entry name" value="PRK14532.1"/>
    <property type="match status" value="1"/>
</dbReference>
<reference evidence="8 9" key="1">
    <citation type="submission" date="2017-10" db="EMBL/GenBank/DDBJ databases">
        <authorList>
            <consortium name="Urmite Genomes"/>
        </authorList>
    </citation>
    <scope>NUCLEOTIDE SEQUENCE [LARGE SCALE GENOMIC DNA]</scope>
    <source>
        <strain evidence="8 9">FB-527</strain>
    </source>
</reference>
<gene>
    <name evidence="8" type="primary">adk_1</name>
    <name evidence="5" type="synonym">adk</name>
    <name evidence="8" type="ORF">MSIMFB_01009</name>
</gene>
<dbReference type="InterPro" id="IPR000850">
    <property type="entry name" value="Adenylat/UMP-CMP_kin"/>
</dbReference>
<comment type="function">
    <text evidence="5">Catalyzes the reversible transfer of the terminal phosphate group between ATP and AMP. Plays an important role in cellular energy homeostasis and in adenine nucleotide metabolism.</text>
</comment>
<feature type="binding site" evidence="5">
    <location>
        <position position="140"/>
    </location>
    <ligand>
        <name>AMP</name>
        <dbReference type="ChEBI" id="CHEBI:456215"/>
    </ligand>
</feature>
<dbReference type="SUPFAM" id="SSF52540">
    <property type="entry name" value="P-loop containing nucleoside triphosphate hydrolases"/>
    <property type="match status" value="1"/>
</dbReference>
<dbReference type="GO" id="GO:0004017">
    <property type="term" value="F:AMP kinase activity"/>
    <property type="evidence" value="ECO:0007669"/>
    <property type="project" value="UniProtKB-UniRule"/>
</dbReference>
<keyword evidence="1 5" id="KW-0808">Transferase</keyword>
<dbReference type="GO" id="GO:0044209">
    <property type="term" value="P:AMP salvage"/>
    <property type="evidence" value="ECO:0007669"/>
    <property type="project" value="UniProtKB-UniRule"/>
</dbReference>
<dbReference type="CDD" id="cd01428">
    <property type="entry name" value="ADK"/>
    <property type="match status" value="1"/>
</dbReference>
<accession>A0A7Z7IJV9</accession>
<keyword evidence="9" id="KW-1185">Reference proteome</keyword>
<evidence type="ECO:0000256" key="4">
    <source>
        <dbReference type="ARBA" id="ARBA00022777"/>
    </source>
</evidence>
<evidence type="ECO:0000256" key="7">
    <source>
        <dbReference type="RuleBase" id="RU003331"/>
    </source>
</evidence>